<proteinExistence type="predicted"/>
<comment type="caution">
    <text evidence="1">The sequence shown here is derived from an EMBL/GenBank/DDBJ whole genome shotgun (WGS) entry which is preliminary data.</text>
</comment>
<organism evidence="1 2">
    <name type="scientific">Archangium violaceum Cb vi76</name>
    <dbReference type="NCBI Taxonomy" id="1406225"/>
    <lineage>
        <taxon>Bacteria</taxon>
        <taxon>Pseudomonadati</taxon>
        <taxon>Myxococcota</taxon>
        <taxon>Myxococcia</taxon>
        <taxon>Myxococcales</taxon>
        <taxon>Cystobacterineae</taxon>
        <taxon>Archangiaceae</taxon>
        <taxon>Archangium</taxon>
    </lineage>
</organism>
<dbReference type="AlphaFoldDB" id="A0A084STK9"/>
<protein>
    <submittedName>
        <fullName evidence="1">Uncharacterized protein</fullName>
    </submittedName>
</protein>
<evidence type="ECO:0000313" key="1">
    <source>
        <dbReference type="EMBL" id="KFA91794.1"/>
    </source>
</evidence>
<dbReference type="EMBL" id="JPMI01000129">
    <property type="protein sequence ID" value="KFA91794.1"/>
    <property type="molecule type" value="Genomic_DNA"/>
</dbReference>
<evidence type="ECO:0000313" key="2">
    <source>
        <dbReference type="Proteomes" id="UP000028547"/>
    </source>
</evidence>
<dbReference type="Proteomes" id="UP000028547">
    <property type="component" value="Unassembled WGS sequence"/>
</dbReference>
<reference evidence="1 2" key="1">
    <citation type="submission" date="2014-07" db="EMBL/GenBank/DDBJ databases">
        <title>Draft Genome Sequence of Gephyronic Acid Producer, Cystobacter violaceus Strain Cb vi76.</title>
        <authorList>
            <person name="Stevens D.C."/>
            <person name="Young J."/>
            <person name="Carmichael R."/>
            <person name="Tan J."/>
            <person name="Taylor R.E."/>
        </authorList>
    </citation>
    <scope>NUCLEOTIDE SEQUENCE [LARGE SCALE GENOMIC DNA]</scope>
    <source>
        <strain evidence="1 2">Cb vi76</strain>
    </source>
</reference>
<name>A0A084STK9_9BACT</name>
<accession>A0A084STK9</accession>
<sequence length="143" mass="16226">MNRERWVVSPEVAGELGENTVMNTSAHPPEVSHFHHRFEGWLGDELLEVFPCFLVSSLLAKALQEAGLAGFSLDDVEVSTSPEFQELYPGRPLPEFRWLKITGKDRDADFWLTPDFRLEVSSRTLEVLRRFKMAHAVIEAAGD</sequence>
<gene>
    <name evidence="1" type="ORF">Q664_19560</name>
</gene>